<keyword evidence="6" id="KW-0645">Protease</keyword>
<evidence type="ECO:0000313" key="20">
    <source>
        <dbReference type="EMBL" id="KPL87243.1"/>
    </source>
</evidence>
<dbReference type="GO" id="GO:0009252">
    <property type="term" value="P:peptidoglycan biosynthetic process"/>
    <property type="evidence" value="ECO:0007669"/>
    <property type="project" value="UniProtKB-KW"/>
</dbReference>
<keyword evidence="12 17" id="KW-0472">Membrane</keyword>
<feature type="transmembrane region" description="Helical" evidence="17">
    <location>
        <begin position="25"/>
        <end position="48"/>
    </location>
</feature>
<dbReference type="Pfam" id="PF00905">
    <property type="entry name" value="Transpeptidase"/>
    <property type="match status" value="1"/>
</dbReference>
<feature type="domain" description="Glycosyl transferase family 51" evidence="19">
    <location>
        <begin position="79"/>
        <end position="253"/>
    </location>
</feature>
<dbReference type="PATRIC" id="fig|872965.6.peg.2885"/>
<evidence type="ECO:0000313" key="21">
    <source>
        <dbReference type="Proteomes" id="UP000050502"/>
    </source>
</evidence>
<evidence type="ECO:0000256" key="9">
    <source>
        <dbReference type="ARBA" id="ARBA00022801"/>
    </source>
</evidence>
<dbReference type="SUPFAM" id="SSF56601">
    <property type="entry name" value="beta-lactamase/transpeptidase-like"/>
    <property type="match status" value="1"/>
</dbReference>
<evidence type="ECO:0000256" key="12">
    <source>
        <dbReference type="ARBA" id="ARBA00023136"/>
    </source>
</evidence>
<keyword evidence="7" id="KW-0328">Glycosyltransferase</keyword>
<keyword evidence="5" id="KW-0121">Carboxypeptidase</keyword>
<keyword evidence="10" id="KW-0133">Cell shape</keyword>
<evidence type="ECO:0000256" key="17">
    <source>
        <dbReference type="SAM" id="Phobius"/>
    </source>
</evidence>
<keyword evidence="8" id="KW-0808">Transferase</keyword>
<comment type="similarity">
    <text evidence="2">In the C-terminal section; belongs to the transpeptidase family.</text>
</comment>
<evidence type="ECO:0000256" key="13">
    <source>
        <dbReference type="ARBA" id="ARBA00023268"/>
    </source>
</evidence>
<comment type="caution">
    <text evidence="20">The sequence shown here is derived from an EMBL/GenBank/DDBJ whole genome shotgun (WGS) entry which is preliminary data.</text>
</comment>
<dbReference type="GO" id="GO:0030288">
    <property type="term" value="C:outer membrane-bounded periplasmic space"/>
    <property type="evidence" value="ECO:0007669"/>
    <property type="project" value="TreeGrafter"/>
</dbReference>
<organism evidence="20 21">
    <name type="scientific">Ardenticatena maritima</name>
    <dbReference type="NCBI Taxonomy" id="872965"/>
    <lineage>
        <taxon>Bacteria</taxon>
        <taxon>Bacillati</taxon>
        <taxon>Chloroflexota</taxon>
        <taxon>Ardenticatenia</taxon>
        <taxon>Ardenticatenales</taxon>
        <taxon>Ardenticatenaceae</taxon>
        <taxon>Ardenticatena</taxon>
    </lineage>
</organism>
<dbReference type="AlphaFoldDB" id="A0A0P6YQ13"/>
<keyword evidence="4" id="KW-1003">Cell membrane</keyword>
<evidence type="ECO:0000256" key="5">
    <source>
        <dbReference type="ARBA" id="ARBA00022645"/>
    </source>
</evidence>
<evidence type="ECO:0000259" key="19">
    <source>
        <dbReference type="Pfam" id="PF00912"/>
    </source>
</evidence>
<evidence type="ECO:0000256" key="16">
    <source>
        <dbReference type="ARBA" id="ARBA00049902"/>
    </source>
</evidence>
<feature type="domain" description="Penicillin-binding protein transpeptidase" evidence="18">
    <location>
        <begin position="348"/>
        <end position="633"/>
    </location>
</feature>
<keyword evidence="17" id="KW-1133">Transmembrane helix</keyword>
<proteinExistence type="inferred from homology"/>
<evidence type="ECO:0000256" key="7">
    <source>
        <dbReference type="ARBA" id="ARBA00022676"/>
    </source>
</evidence>
<reference evidence="20 21" key="1">
    <citation type="submission" date="2015-07" db="EMBL/GenBank/DDBJ databases">
        <title>Whole genome sequence of Ardenticatena maritima DSM 23922.</title>
        <authorList>
            <person name="Hemp J."/>
            <person name="Ward L.M."/>
            <person name="Pace L.A."/>
            <person name="Fischer W.W."/>
        </authorList>
    </citation>
    <scope>NUCLEOTIDE SEQUENCE [LARGE SCALE GENOMIC DNA]</scope>
    <source>
        <strain evidence="20 21">110S</strain>
    </source>
</reference>
<evidence type="ECO:0000259" key="18">
    <source>
        <dbReference type="Pfam" id="PF00905"/>
    </source>
</evidence>
<evidence type="ECO:0000256" key="14">
    <source>
        <dbReference type="ARBA" id="ARBA00023316"/>
    </source>
</evidence>
<dbReference type="InterPro" id="IPR036950">
    <property type="entry name" value="PBP_transglycosylase"/>
</dbReference>
<dbReference type="InterPro" id="IPR001264">
    <property type="entry name" value="Glyco_trans_51"/>
</dbReference>
<comment type="similarity">
    <text evidence="3">In the N-terminal section; belongs to the glycosyltransferase 51 family.</text>
</comment>
<dbReference type="InterPro" id="IPR050396">
    <property type="entry name" value="Glycosyltr_51/Transpeptidase"/>
</dbReference>
<evidence type="ECO:0000256" key="6">
    <source>
        <dbReference type="ARBA" id="ARBA00022670"/>
    </source>
</evidence>
<comment type="catalytic activity">
    <reaction evidence="15">
        <text>Preferential cleavage: (Ac)2-L-Lys-D-Ala-|-D-Ala. Also transpeptidation of peptidyl-alanyl moieties that are N-acyl substituents of D-alanine.</text>
        <dbReference type="EC" id="3.4.16.4"/>
    </reaction>
</comment>
<keyword evidence="14" id="KW-0961">Cell wall biogenesis/degradation</keyword>
<dbReference type="GO" id="GO:0008955">
    <property type="term" value="F:peptidoglycan glycosyltransferase activity"/>
    <property type="evidence" value="ECO:0007669"/>
    <property type="project" value="UniProtKB-EC"/>
</dbReference>
<evidence type="ECO:0000256" key="15">
    <source>
        <dbReference type="ARBA" id="ARBA00034000"/>
    </source>
</evidence>
<dbReference type="Proteomes" id="UP000050502">
    <property type="component" value="Unassembled WGS sequence"/>
</dbReference>
<dbReference type="Gene3D" id="3.40.710.10">
    <property type="entry name" value="DD-peptidase/beta-lactamase superfamily"/>
    <property type="match status" value="1"/>
</dbReference>
<dbReference type="GO" id="GO:0005886">
    <property type="term" value="C:plasma membrane"/>
    <property type="evidence" value="ECO:0007669"/>
    <property type="project" value="UniProtKB-SubCell"/>
</dbReference>
<evidence type="ECO:0000256" key="11">
    <source>
        <dbReference type="ARBA" id="ARBA00022984"/>
    </source>
</evidence>
<evidence type="ECO:0000256" key="3">
    <source>
        <dbReference type="ARBA" id="ARBA00007739"/>
    </source>
</evidence>
<keyword evidence="9" id="KW-0378">Hydrolase</keyword>
<comment type="subcellular location">
    <subcellularLocation>
        <location evidence="1">Cell membrane</location>
    </subcellularLocation>
</comment>
<evidence type="ECO:0000256" key="10">
    <source>
        <dbReference type="ARBA" id="ARBA00022960"/>
    </source>
</evidence>
<evidence type="ECO:0000256" key="4">
    <source>
        <dbReference type="ARBA" id="ARBA00022475"/>
    </source>
</evidence>
<dbReference type="SUPFAM" id="SSF53955">
    <property type="entry name" value="Lysozyme-like"/>
    <property type="match status" value="1"/>
</dbReference>
<dbReference type="GO" id="GO:0008658">
    <property type="term" value="F:penicillin binding"/>
    <property type="evidence" value="ECO:0007669"/>
    <property type="project" value="InterPro"/>
</dbReference>
<evidence type="ECO:0000256" key="1">
    <source>
        <dbReference type="ARBA" id="ARBA00004236"/>
    </source>
</evidence>
<dbReference type="GO" id="GO:0009002">
    <property type="term" value="F:serine-type D-Ala-D-Ala carboxypeptidase activity"/>
    <property type="evidence" value="ECO:0007669"/>
    <property type="project" value="UniProtKB-EC"/>
</dbReference>
<sequence>MHSPHEESPNPFLVRRCMRRAMKKVYVRIAVFFMVTVAAVAVTVWWWALRDLPSIDQLNEQVLRPSIFIYDRHGWLLYEYTGEEGKHAPISLDRVPEACIHATLATEDAGFYHHPGIDWRGIGRAVWLNLREGRLAAGGSTITQQVVRMRLLGDERYERTWRRKVREAVLALQLERRYGKDDILSFYLNDIYYGNFAYGIEAAAQAYFGKHVWELDTAECALLAGLPQAPALYNPLVNLEAARERQRTVLRLMVRNGFLSSDEADLAAHETLHFAASPFKIEAPHFVMYVLHILETEFAEYTRAATQSLHVYTTLDLGIQDVAQRAVINRLEELQATASFDRNVHNAAVVVLDPQTGDIFAMVGNRDYFDVATDGAVNVALMPRQPGSALKPITYATAFDPQHAPNGQPLSPATVLSDVPTTFTTNDGKAYMPVNFDRRHVGPISLREALATSNNVLAVKVLQYVGVEKMVAVARSLGITSLSDPARYDLTVTLGGGEVTLLELTNAYATFATLGVWHPTRALLRLEDGGGRVLWEAPPPPGEQRLDPRVAFLISDILADPDARAPAFGRYNPLTLSFPAAAKTGTTTDFRDNWTVGYTPELVVGVWVGNTDNSSMRNVSGVDGAGPIWRDVMQTVLRDQRPTWYTPPDGLVRVEICTASGLLPTPLCPYRRLEWFLEGYAPTEYDHSFVELTIDAATGLLADEGCQGPFVKRLYRLPPPEAQTWAQENGWLLPPTQSCRAVAVHLADDDTISITSPYPDAHYRLSATRPRDVQRIPITVAGAFPRAVQSGVLLLDGEPIAHFRELPFTLFWTLQEGEHSVYAVVDDKTTETVRFIVQPPK</sequence>
<name>A0A0P6YQ13_9CHLR</name>
<keyword evidence="11" id="KW-0573">Peptidoglycan synthesis</keyword>
<dbReference type="Gene3D" id="1.10.3810.10">
    <property type="entry name" value="Biosynthetic peptidoglycan transglycosylase-like"/>
    <property type="match status" value="1"/>
</dbReference>
<dbReference type="EMBL" id="LGKN01000006">
    <property type="protein sequence ID" value="KPL87243.1"/>
    <property type="molecule type" value="Genomic_DNA"/>
</dbReference>
<keyword evidence="13" id="KW-0511">Multifunctional enzyme</keyword>
<dbReference type="PANTHER" id="PTHR32282">
    <property type="entry name" value="BINDING PROTEIN TRANSPEPTIDASE, PUTATIVE-RELATED"/>
    <property type="match status" value="1"/>
</dbReference>
<dbReference type="FunFam" id="1.10.3810.10:FF:000001">
    <property type="entry name" value="Penicillin-binding protein 1A"/>
    <property type="match status" value="1"/>
</dbReference>
<accession>A0A0P6YQ13</accession>
<protein>
    <submittedName>
        <fullName evidence="20">Uncharacterized protein</fullName>
    </submittedName>
</protein>
<evidence type="ECO:0000256" key="2">
    <source>
        <dbReference type="ARBA" id="ARBA00007090"/>
    </source>
</evidence>
<comment type="catalytic activity">
    <reaction evidence="16">
        <text>[GlcNAc-(1-&gt;4)-Mur2Ac(oyl-L-Ala-gamma-D-Glu-L-Lys-D-Ala-D-Ala)](n)-di-trans,octa-cis-undecaprenyl diphosphate + beta-D-GlcNAc-(1-&gt;4)-Mur2Ac(oyl-L-Ala-gamma-D-Glu-L-Lys-D-Ala-D-Ala)-di-trans,octa-cis-undecaprenyl diphosphate = [GlcNAc-(1-&gt;4)-Mur2Ac(oyl-L-Ala-gamma-D-Glu-L-Lys-D-Ala-D-Ala)](n+1)-di-trans,octa-cis-undecaprenyl diphosphate + di-trans,octa-cis-undecaprenyl diphosphate + H(+)</text>
        <dbReference type="Rhea" id="RHEA:23708"/>
        <dbReference type="Rhea" id="RHEA-COMP:9602"/>
        <dbReference type="Rhea" id="RHEA-COMP:9603"/>
        <dbReference type="ChEBI" id="CHEBI:15378"/>
        <dbReference type="ChEBI" id="CHEBI:58405"/>
        <dbReference type="ChEBI" id="CHEBI:60033"/>
        <dbReference type="ChEBI" id="CHEBI:78435"/>
        <dbReference type="EC" id="2.4.99.28"/>
    </reaction>
</comment>
<dbReference type="GO" id="GO:0008360">
    <property type="term" value="P:regulation of cell shape"/>
    <property type="evidence" value="ECO:0007669"/>
    <property type="project" value="UniProtKB-KW"/>
</dbReference>
<evidence type="ECO:0000256" key="8">
    <source>
        <dbReference type="ARBA" id="ARBA00022679"/>
    </source>
</evidence>
<dbReference type="PANTHER" id="PTHR32282:SF11">
    <property type="entry name" value="PENICILLIN-BINDING PROTEIN 1B"/>
    <property type="match status" value="1"/>
</dbReference>
<keyword evidence="17" id="KW-0812">Transmembrane</keyword>
<dbReference type="InterPro" id="IPR012338">
    <property type="entry name" value="Beta-lactam/transpept-like"/>
</dbReference>
<gene>
    <name evidence="20" type="ORF">SE16_12105</name>
</gene>
<dbReference type="InterPro" id="IPR001460">
    <property type="entry name" value="PCN-bd_Tpept"/>
</dbReference>
<dbReference type="Pfam" id="PF00912">
    <property type="entry name" value="Transgly"/>
    <property type="match status" value="1"/>
</dbReference>
<dbReference type="GO" id="GO:0071555">
    <property type="term" value="P:cell wall organization"/>
    <property type="evidence" value="ECO:0007669"/>
    <property type="project" value="UniProtKB-KW"/>
</dbReference>
<dbReference type="GO" id="GO:0006508">
    <property type="term" value="P:proteolysis"/>
    <property type="evidence" value="ECO:0007669"/>
    <property type="project" value="UniProtKB-KW"/>
</dbReference>
<dbReference type="InterPro" id="IPR023346">
    <property type="entry name" value="Lysozyme-like_dom_sf"/>
</dbReference>